<comment type="caution">
    <text evidence="1">The sequence shown here is derived from an EMBL/GenBank/DDBJ whole genome shotgun (WGS) entry which is preliminary data.</text>
</comment>
<accession>A0A4Y1ZGI9</accession>
<evidence type="ECO:0000313" key="2">
    <source>
        <dbReference type="Proteomes" id="UP000319716"/>
    </source>
</evidence>
<dbReference type="EMBL" id="BEXB01000040">
    <property type="protein sequence ID" value="GAY78139.1"/>
    <property type="molecule type" value="Genomic_DNA"/>
</dbReference>
<reference evidence="1 2" key="1">
    <citation type="submission" date="2017-11" db="EMBL/GenBank/DDBJ databases">
        <title>Draft Genome Sequence of Sporolactobacillus inulinus NBRC 111894 Isolated from Koso, a Japanese Sugar-Vegetable Fermented Beverage.</title>
        <authorList>
            <person name="Chiou T.Y."/>
            <person name="Oshima K."/>
            <person name="Suda W."/>
            <person name="Hattori M."/>
            <person name="Takahashi T."/>
        </authorList>
    </citation>
    <scope>NUCLEOTIDE SEQUENCE [LARGE SCALE GENOMIC DNA]</scope>
    <source>
        <strain evidence="1 2">NBRC111894</strain>
    </source>
</reference>
<name>A0A4Y1ZGI9_9BACL</name>
<gene>
    <name evidence="1" type="ORF">NBRC111894_3693</name>
</gene>
<dbReference type="Proteomes" id="UP000319716">
    <property type="component" value="Unassembled WGS sequence"/>
</dbReference>
<sequence>MNVNQQLMPMRLLTVSALLRHLPEEHPKFPVVESDFCKRHAGWRGEKISAITLMHFLINSTVFTTFA</sequence>
<dbReference type="AlphaFoldDB" id="A0A4Y1ZGI9"/>
<evidence type="ECO:0000313" key="1">
    <source>
        <dbReference type="EMBL" id="GAY78139.1"/>
    </source>
</evidence>
<dbReference type="RefSeq" id="WP_262393262.1">
    <property type="nucleotide sequence ID" value="NZ_BEXB01000040.1"/>
</dbReference>
<protein>
    <submittedName>
        <fullName evidence="1">Uncharacterized protein</fullName>
    </submittedName>
</protein>
<proteinExistence type="predicted"/>
<organism evidence="1 2">
    <name type="scientific">Sporolactobacillus inulinus</name>
    <dbReference type="NCBI Taxonomy" id="2078"/>
    <lineage>
        <taxon>Bacteria</taxon>
        <taxon>Bacillati</taxon>
        <taxon>Bacillota</taxon>
        <taxon>Bacilli</taxon>
        <taxon>Bacillales</taxon>
        <taxon>Sporolactobacillaceae</taxon>
        <taxon>Sporolactobacillus</taxon>
    </lineage>
</organism>